<evidence type="ECO:0000313" key="1">
    <source>
        <dbReference type="EMBL" id="TFB02123.1"/>
    </source>
</evidence>
<evidence type="ECO:0008006" key="3">
    <source>
        <dbReference type="Google" id="ProtNLM"/>
    </source>
</evidence>
<gene>
    <name evidence="1" type="ORF">CCMA1212_005947</name>
</gene>
<name>A0ABY2H1N1_9HYPO</name>
<reference evidence="1 2" key="1">
    <citation type="submission" date="2018-01" db="EMBL/GenBank/DDBJ databases">
        <title>Genome characterization of the sugarcane-associated fungus Trichoderma ghanense CCMA-1212 and their application in lignocelulose bioconversion.</title>
        <authorList>
            <person name="Steindorff A.S."/>
            <person name="Mendes T.D."/>
            <person name="Vilela E.S.D."/>
            <person name="Rodrigues D.S."/>
            <person name="Formighieri E.F."/>
            <person name="Melo I.S."/>
            <person name="Favaro L.C.L."/>
        </authorList>
    </citation>
    <scope>NUCLEOTIDE SEQUENCE [LARGE SCALE GENOMIC DNA]</scope>
    <source>
        <strain evidence="1 2">CCMA-1212</strain>
    </source>
</reference>
<accession>A0ABY2H1N1</accession>
<sequence length="495" mass="56938">QRPTQTFASNKQSGAHSPCLSSTATLLHEWSTKPPSSGPAMAKTTFNSLYPEIILSIMEKLPDVESLKSLVLVNKRIHNIFTTHKKGVVLHSVLKNELGEDLFVHALVTCHVEKVPIMLPAFPELTVGTIRAQVNHLRKVRDEAEELQEALPSESFHPRDTALRITLRDAGRMSHLWKKISEMTDAFLNDCRLGESLSFYPMQDSFRDRPVTVAEKKRVGHALYLFHILSGFCKKLYLDVERTPQGEIDAARLSDSLEKLKFLQLTLVLRFMAPWELYELVSLQAWVRRALYDLEDDCYVSERVMPYVLVQGLDRLHRCICGCAGDDRALRASVLALKREASKHKAHGFGMILSRGERSSWARRPREFEKYRPFWGARDRGGYRIWRYLESPRWLHPSLTMPTAYDVMGITQGMLDIWSAALWDPGRWDDIRQSMMRINMVPNPWGRISCHWDSYMVGWRSALEPGMLPGVKREARLRVFLRWIRGVLRLSRGAS</sequence>
<dbReference type="RefSeq" id="XP_073558324.1">
    <property type="nucleotide sequence ID" value="XM_073703191.1"/>
</dbReference>
<protein>
    <recommendedName>
        <fullName evidence="3">F-box domain-containing protein</fullName>
    </recommendedName>
</protein>
<evidence type="ECO:0000313" key="2">
    <source>
        <dbReference type="Proteomes" id="UP001642720"/>
    </source>
</evidence>
<keyword evidence="2" id="KW-1185">Reference proteome</keyword>
<dbReference type="GeneID" id="300577641"/>
<dbReference type="Proteomes" id="UP001642720">
    <property type="component" value="Unassembled WGS sequence"/>
</dbReference>
<feature type="non-terminal residue" evidence="1">
    <location>
        <position position="1"/>
    </location>
</feature>
<comment type="caution">
    <text evidence="1">The sequence shown here is derived from an EMBL/GenBank/DDBJ whole genome shotgun (WGS) entry which is preliminary data.</text>
</comment>
<dbReference type="EMBL" id="PPTA01000007">
    <property type="protein sequence ID" value="TFB02123.1"/>
    <property type="molecule type" value="Genomic_DNA"/>
</dbReference>
<proteinExistence type="predicted"/>
<organism evidence="1 2">
    <name type="scientific">Trichoderma ghanense</name>
    <dbReference type="NCBI Taxonomy" id="65468"/>
    <lineage>
        <taxon>Eukaryota</taxon>
        <taxon>Fungi</taxon>
        <taxon>Dikarya</taxon>
        <taxon>Ascomycota</taxon>
        <taxon>Pezizomycotina</taxon>
        <taxon>Sordariomycetes</taxon>
        <taxon>Hypocreomycetidae</taxon>
        <taxon>Hypocreales</taxon>
        <taxon>Hypocreaceae</taxon>
        <taxon>Trichoderma</taxon>
    </lineage>
</organism>